<gene>
    <name evidence="7" type="primary">trmB</name>
    <name evidence="8" type="ORF">TresaDRAFT_0076</name>
</gene>
<keyword evidence="4 7" id="KW-0808">Transferase</keyword>
<keyword evidence="5 7" id="KW-0949">S-adenosyl-L-methionine</keyword>
<dbReference type="STRING" id="907348.TresaDRAFT_0076"/>
<evidence type="ECO:0000256" key="3">
    <source>
        <dbReference type="ARBA" id="ARBA00022603"/>
    </source>
</evidence>
<dbReference type="UniPathway" id="UPA00989"/>
<evidence type="ECO:0000256" key="1">
    <source>
        <dbReference type="ARBA" id="ARBA00000142"/>
    </source>
</evidence>
<feature type="binding site" evidence="7">
    <location>
        <position position="144"/>
    </location>
    <ligand>
        <name>S-adenosyl-L-methionine</name>
        <dbReference type="ChEBI" id="CHEBI:59789"/>
    </ligand>
</feature>
<dbReference type="PANTHER" id="PTHR23417:SF14">
    <property type="entry name" value="PENTACOTRIPEPTIDE-REPEAT REGION OF PRORP DOMAIN-CONTAINING PROTEIN"/>
    <property type="match status" value="1"/>
</dbReference>
<dbReference type="InterPro" id="IPR029063">
    <property type="entry name" value="SAM-dependent_MTases_sf"/>
</dbReference>
<accession>H7ENX0</accession>
<dbReference type="AlphaFoldDB" id="H7ENX0"/>
<comment type="function">
    <text evidence="2 7">Catalyzes the formation of N(7)-methylguanine at position 46 (m7G46) in tRNA.</text>
</comment>
<dbReference type="InterPro" id="IPR055361">
    <property type="entry name" value="tRNA_methyltr_TrmB_bact"/>
</dbReference>
<dbReference type="NCBIfam" id="TIGR00091">
    <property type="entry name" value="tRNA (guanosine(46)-N7)-methyltransferase TrmB"/>
    <property type="match status" value="1"/>
</dbReference>
<keyword evidence="6 7" id="KW-0819">tRNA processing</keyword>
<dbReference type="GO" id="GO:0008176">
    <property type="term" value="F:tRNA (guanine(46)-N7)-methyltransferase activity"/>
    <property type="evidence" value="ECO:0007669"/>
    <property type="project" value="UniProtKB-UniRule"/>
</dbReference>
<dbReference type="CDD" id="cd02440">
    <property type="entry name" value="AdoMet_MTases"/>
    <property type="match status" value="1"/>
</dbReference>
<evidence type="ECO:0000256" key="6">
    <source>
        <dbReference type="ARBA" id="ARBA00022694"/>
    </source>
</evidence>
<keyword evidence="9" id="KW-1185">Reference proteome</keyword>
<evidence type="ECO:0000256" key="5">
    <source>
        <dbReference type="ARBA" id="ARBA00022691"/>
    </source>
</evidence>
<feature type="binding site" evidence="7">
    <location>
        <position position="203"/>
    </location>
    <ligand>
        <name>substrate</name>
    </ligand>
</feature>
<dbReference type="HAMAP" id="MF_01057">
    <property type="entry name" value="tRNA_methyltr_TrmB"/>
    <property type="match status" value="1"/>
</dbReference>
<comment type="caution">
    <text evidence="8">The sequence shown here is derived from an EMBL/GenBank/DDBJ whole genome shotgun (WGS) entry which is preliminary data.</text>
</comment>
<proteinExistence type="inferred from homology"/>
<organism evidence="8 9">
    <name type="scientific">Treponema saccharophilum DSM 2985</name>
    <dbReference type="NCBI Taxonomy" id="907348"/>
    <lineage>
        <taxon>Bacteria</taxon>
        <taxon>Pseudomonadati</taxon>
        <taxon>Spirochaetota</taxon>
        <taxon>Spirochaetia</taxon>
        <taxon>Spirochaetales</taxon>
        <taxon>Treponemataceae</taxon>
        <taxon>Treponema</taxon>
    </lineage>
</organism>
<name>H7ENX0_9SPIR</name>
<comment type="caution">
    <text evidence="7">Lacks conserved residue(s) required for the propagation of feature annotation.</text>
</comment>
<comment type="similarity">
    <text evidence="7">Belongs to the class I-like SAM-binding methyltransferase superfamily. TrmB family.</text>
</comment>
<evidence type="ECO:0000313" key="8">
    <source>
        <dbReference type="EMBL" id="EIC00603.1"/>
    </source>
</evidence>
<evidence type="ECO:0000256" key="7">
    <source>
        <dbReference type="HAMAP-Rule" id="MF_01057"/>
    </source>
</evidence>
<feature type="binding site" evidence="7">
    <location>
        <position position="117"/>
    </location>
    <ligand>
        <name>S-adenosyl-L-methionine</name>
        <dbReference type="ChEBI" id="CHEBI:59789"/>
    </ligand>
</feature>
<dbReference type="EC" id="2.1.1.33" evidence="7"/>
<dbReference type="SUPFAM" id="SSF53335">
    <property type="entry name" value="S-adenosyl-L-methionine-dependent methyltransferases"/>
    <property type="match status" value="1"/>
</dbReference>
<comment type="catalytic activity">
    <reaction evidence="1 7">
        <text>guanosine(46) in tRNA + S-adenosyl-L-methionine = N(7)-methylguanosine(46) in tRNA + S-adenosyl-L-homocysteine</text>
        <dbReference type="Rhea" id="RHEA:42708"/>
        <dbReference type="Rhea" id="RHEA-COMP:10188"/>
        <dbReference type="Rhea" id="RHEA-COMP:10189"/>
        <dbReference type="ChEBI" id="CHEBI:57856"/>
        <dbReference type="ChEBI" id="CHEBI:59789"/>
        <dbReference type="ChEBI" id="CHEBI:74269"/>
        <dbReference type="ChEBI" id="CHEBI:74480"/>
        <dbReference type="EC" id="2.1.1.33"/>
    </reaction>
</comment>
<feature type="binding site" evidence="7">
    <location>
        <position position="92"/>
    </location>
    <ligand>
        <name>S-adenosyl-L-methionine</name>
        <dbReference type="ChEBI" id="CHEBI:59789"/>
    </ligand>
</feature>
<reference evidence="8 9" key="1">
    <citation type="submission" date="2011-09" db="EMBL/GenBank/DDBJ databases">
        <title>The draft genome of Treponema saccharophilum DSM 2985.</title>
        <authorList>
            <consortium name="US DOE Joint Genome Institute (JGI-PGF)"/>
            <person name="Lucas S."/>
            <person name="Copeland A."/>
            <person name="Lapidus A."/>
            <person name="Glavina del Rio T."/>
            <person name="Dalin E."/>
            <person name="Tice H."/>
            <person name="Bruce D."/>
            <person name="Goodwin L."/>
            <person name="Pitluck S."/>
            <person name="Peters L."/>
            <person name="Kyrpides N."/>
            <person name="Mavromatis K."/>
            <person name="Ivanova N."/>
            <person name="Markowitz V."/>
            <person name="Cheng J.-F."/>
            <person name="Hugenholtz P."/>
            <person name="Woyke T."/>
            <person name="Wu D."/>
            <person name="Gronow S."/>
            <person name="Wellnitz S."/>
            <person name="Brambilla E."/>
            <person name="Klenk H.-P."/>
            <person name="Eisen J.A."/>
        </authorList>
    </citation>
    <scope>NUCLEOTIDE SEQUENCE [LARGE SCALE GENOMIC DNA]</scope>
    <source>
        <strain evidence="8 9">DSM 2985</strain>
    </source>
</reference>
<dbReference type="eggNOG" id="COG0220">
    <property type="taxonomic scope" value="Bacteria"/>
</dbReference>
<dbReference type="InterPro" id="IPR003358">
    <property type="entry name" value="tRNA_(Gua-N-7)_MeTrfase_Trmb"/>
</dbReference>
<dbReference type="EMBL" id="AGRW01000054">
    <property type="protein sequence ID" value="EIC00603.1"/>
    <property type="molecule type" value="Genomic_DNA"/>
</dbReference>
<dbReference type="PANTHER" id="PTHR23417">
    <property type="entry name" value="3-DEOXY-D-MANNO-OCTULOSONIC-ACID TRANSFERASE/TRNA GUANINE-N 7 - -METHYLTRANSFERASE"/>
    <property type="match status" value="1"/>
</dbReference>
<keyword evidence="3 7" id="KW-0489">Methyltransferase</keyword>
<feature type="binding site" evidence="7">
    <location>
        <begin position="238"/>
        <end position="241"/>
    </location>
    <ligand>
        <name>substrate</name>
    </ligand>
</feature>
<evidence type="ECO:0000256" key="2">
    <source>
        <dbReference type="ARBA" id="ARBA00003015"/>
    </source>
</evidence>
<dbReference type="Pfam" id="PF02390">
    <property type="entry name" value="Methyltransf_4"/>
    <property type="match status" value="1"/>
</dbReference>
<comment type="pathway">
    <text evidence="7">tRNA modification; N(7)-methylguanine-tRNA biosynthesis.</text>
</comment>
<protein>
    <recommendedName>
        <fullName evidence="7">tRNA (guanine-N(7)-)-methyltransferase</fullName>
        <ecNumber evidence="7">2.1.1.33</ecNumber>
    </recommendedName>
    <alternativeName>
        <fullName evidence="7">tRNA (guanine(46)-N(7))-methyltransferase</fullName>
    </alternativeName>
    <alternativeName>
        <fullName evidence="7">tRNA(m7G46)-methyltransferase</fullName>
    </alternativeName>
</protein>
<dbReference type="PATRIC" id="fig|907348.3.peg.2657"/>
<dbReference type="GO" id="GO:0043527">
    <property type="term" value="C:tRNA methyltransferase complex"/>
    <property type="evidence" value="ECO:0007669"/>
    <property type="project" value="TreeGrafter"/>
</dbReference>
<dbReference type="Proteomes" id="UP000003571">
    <property type="component" value="Unassembled WGS sequence"/>
</dbReference>
<evidence type="ECO:0000256" key="4">
    <source>
        <dbReference type="ARBA" id="ARBA00022679"/>
    </source>
</evidence>
<feature type="binding site" evidence="7">
    <location>
        <position position="167"/>
    </location>
    <ligand>
        <name>S-adenosyl-L-methionine</name>
        <dbReference type="ChEBI" id="CHEBI:59789"/>
    </ligand>
</feature>
<dbReference type="Gene3D" id="3.40.50.150">
    <property type="entry name" value="Vaccinia Virus protein VP39"/>
    <property type="match status" value="1"/>
</dbReference>
<sequence>MQVMYPPEFGQGVFFYGWSLFKMDSESNKNDEVAANGFRREVRTFVLRAGHFTNAERKDYEELLPVWGIGYDKDSVLDFRKVFGNDNPVVIEIGFGMGRATAIIAENNPDINYLGIEVHKPGIGKLLGEIRERNLKNIRIIAHDAMEVISDMVADGSVDAFHIFFADPWPKKRHHKRRLVQRPRTELLSRKMKAGGYLYFVTDWLPYAEFALEELSLTDGLRNKFDGFAPHQEWRPETRFEQKGVDANRVISELMFERR</sequence>
<dbReference type="PROSITE" id="PS51625">
    <property type="entry name" value="SAM_MT_TRMB"/>
    <property type="match status" value="1"/>
</dbReference>
<feature type="binding site" evidence="7">
    <location>
        <position position="171"/>
    </location>
    <ligand>
        <name>substrate</name>
    </ligand>
</feature>
<evidence type="ECO:0000313" key="9">
    <source>
        <dbReference type="Proteomes" id="UP000003571"/>
    </source>
</evidence>